<name>A0A6M3JRS4_9ZZZZ</name>
<reference evidence="2" key="1">
    <citation type="submission" date="2020-03" db="EMBL/GenBank/DDBJ databases">
        <title>The deep terrestrial virosphere.</title>
        <authorList>
            <person name="Holmfeldt K."/>
            <person name="Nilsson E."/>
            <person name="Simone D."/>
            <person name="Lopez-Fernandez M."/>
            <person name="Wu X."/>
            <person name="de Brujin I."/>
            <person name="Lundin D."/>
            <person name="Andersson A."/>
            <person name="Bertilsson S."/>
            <person name="Dopson M."/>
        </authorList>
    </citation>
    <scope>NUCLEOTIDE SEQUENCE</scope>
    <source>
        <strain evidence="2">MM415A02667</strain>
    </source>
</reference>
<organism evidence="2">
    <name type="scientific">viral metagenome</name>
    <dbReference type="NCBI Taxonomy" id="1070528"/>
    <lineage>
        <taxon>unclassified sequences</taxon>
        <taxon>metagenomes</taxon>
        <taxon>organismal metagenomes</taxon>
    </lineage>
</organism>
<dbReference type="EMBL" id="MT141966">
    <property type="protein sequence ID" value="QJA72620.1"/>
    <property type="molecule type" value="Genomic_DNA"/>
</dbReference>
<keyword evidence="1" id="KW-0472">Membrane</keyword>
<evidence type="ECO:0000256" key="1">
    <source>
        <dbReference type="SAM" id="Phobius"/>
    </source>
</evidence>
<dbReference type="AlphaFoldDB" id="A0A6M3JRS4"/>
<sequence>MEATGYLMILAILALGTGWLVGCHEGMVHVKPIDEMHRYSYPTEYSDWFVWESLVRQFNLGVRGHVWANRYHAITTGMRAGILFLGIMLARTHSWEPWALVLSLGWLSYEPSYEYARYGTMMDRRYKEHVNFGDIRIVIPWRIECKDCSINDPLDVRFNECIENDCTQWGWKQIHPLYADKRIMTAIRVALVAMVIGVMV</sequence>
<protein>
    <submittedName>
        <fullName evidence="2">Uncharacterized protein</fullName>
    </submittedName>
</protein>
<evidence type="ECO:0000313" key="2">
    <source>
        <dbReference type="EMBL" id="QJA72620.1"/>
    </source>
</evidence>
<accession>A0A6M3JRS4</accession>
<keyword evidence="1" id="KW-0812">Transmembrane</keyword>
<feature type="transmembrane region" description="Helical" evidence="1">
    <location>
        <begin position="6"/>
        <end position="28"/>
    </location>
</feature>
<proteinExistence type="predicted"/>
<keyword evidence="1" id="KW-1133">Transmembrane helix</keyword>
<gene>
    <name evidence="2" type="ORF">MM415A02667_0003</name>
</gene>